<sequence length="114" mass="13320">MRALLRLLPVLLILPAISFLPSNEPVYSLSRTNSYENRYATQKGVTFFVKLRSFEQEYPLNSPERVQLDGRIEHDYFSILSHNCRMETQRLDWGDQHSTPNCDMLRQFDPGLVS</sequence>
<keyword evidence="4" id="KW-0472">Membrane</keyword>
<accession>A0AA38WJU4</accession>
<evidence type="ECO:0000313" key="8">
    <source>
        <dbReference type="Proteomes" id="UP001172457"/>
    </source>
</evidence>
<dbReference type="Proteomes" id="UP001172457">
    <property type="component" value="Chromosome 4"/>
</dbReference>
<keyword evidence="5" id="KW-0732">Signal</keyword>
<dbReference type="InterPro" id="IPR051100">
    <property type="entry name" value="DnaJ_subfamily_B/C"/>
</dbReference>
<evidence type="ECO:0000256" key="4">
    <source>
        <dbReference type="ARBA" id="ARBA00023136"/>
    </source>
</evidence>
<keyword evidence="3" id="KW-1133">Transmembrane helix</keyword>
<dbReference type="InterPro" id="IPR015399">
    <property type="entry name" value="DUF1977_DnaJ-like"/>
</dbReference>
<comment type="subcellular location">
    <subcellularLocation>
        <location evidence="1">Membrane</location>
        <topology evidence="1">Single-pass membrane protein</topology>
    </subcellularLocation>
</comment>
<gene>
    <name evidence="7" type="ORF">OSB04_015136</name>
</gene>
<evidence type="ECO:0000256" key="5">
    <source>
        <dbReference type="SAM" id="SignalP"/>
    </source>
</evidence>
<feature type="signal peptide" evidence="5">
    <location>
        <begin position="1"/>
        <end position="18"/>
    </location>
</feature>
<dbReference type="GO" id="GO:0071218">
    <property type="term" value="P:cellular response to misfolded protein"/>
    <property type="evidence" value="ECO:0007669"/>
    <property type="project" value="TreeGrafter"/>
</dbReference>
<feature type="chain" id="PRO_5041319006" description="DUF1977 domain-containing protein" evidence="5">
    <location>
        <begin position="19"/>
        <end position="114"/>
    </location>
</feature>
<comment type="caution">
    <text evidence="7">The sequence shown here is derived from an EMBL/GenBank/DDBJ whole genome shotgun (WGS) entry which is preliminary data.</text>
</comment>
<evidence type="ECO:0000256" key="2">
    <source>
        <dbReference type="ARBA" id="ARBA00022692"/>
    </source>
</evidence>
<feature type="domain" description="DUF1977" evidence="6">
    <location>
        <begin position="21"/>
        <end position="90"/>
    </location>
</feature>
<evidence type="ECO:0000256" key="3">
    <source>
        <dbReference type="ARBA" id="ARBA00022989"/>
    </source>
</evidence>
<evidence type="ECO:0000313" key="7">
    <source>
        <dbReference type="EMBL" id="KAJ9551091.1"/>
    </source>
</evidence>
<protein>
    <recommendedName>
        <fullName evidence="6">DUF1977 domain-containing protein</fullName>
    </recommendedName>
</protein>
<reference evidence="7" key="1">
    <citation type="submission" date="2023-03" db="EMBL/GenBank/DDBJ databases">
        <title>Chromosome-scale reference genome and RAD-based genetic map of yellow starthistle (Centaurea solstitialis) reveal putative structural variation and QTLs associated with invader traits.</title>
        <authorList>
            <person name="Reatini B."/>
            <person name="Cang F.A."/>
            <person name="Jiang Q."/>
            <person name="Mckibben M.T.W."/>
            <person name="Barker M.S."/>
            <person name="Rieseberg L.H."/>
            <person name="Dlugosch K.M."/>
        </authorList>
    </citation>
    <scope>NUCLEOTIDE SEQUENCE</scope>
    <source>
        <strain evidence="7">CAN-66</strain>
        <tissue evidence="7">Leaf</tissue>
    </source>
</reference>
<dbReference type="GO" id="GO:0030544">
    <property type="term" value="F:Hsp70 protein binding"/>
    <property type="evidence" value="ECO:0007669"/>
    <property type="project" value="TreeGrafter"/>
</dbReference>
<dbReference type="EMBL" id="JARYMX010000004">
    <property type="protein sequence ID" value="KAJ9551091.1"/>
    <property type="molecule type" value="Genomic_DNA"/>
</dbReference>
<proteinExistence type="predicted"/>
<dbReference type="PANTHER" id="PTHR43908">
    <property type="entry name" value="AT29763P-RELATED"/>
    <property type="match status" value="1"/>
</dbReference>
<dbReference type="AlphaFoldDB" id="A0AA38WJU4"/>
<keyword evidence="8" id="KW-1185">Reference proteome</keyword>
<dbReference type="Pfam" id="PF09320">
    <property type="entry name" value="DUF1977"/>
    <property type="match status" value="1"/>
</dbReference>
<keyword evidence="2" id="KW-0812">Transmembrane</keyword>
<evidence type="ECO:0000259" key="6">
    <source>
        <dbReference type="Pfam" id="PF09320"/>
    </source>
</evidence>
<organism evidence="7 8">
    <name type="scientific">Centaurea solstitialis</name>
    <name type="common">yellow star-thistle</name>
    <dbReference type="NCBI Taxonomy" id="347529"/>
    <lineage>
        <taxon>Eukaryota</taxon>
        <taxon>Viridiplantae</taxon>
        <taxon>Streptophyta</taxon>
        <taxon>Embryophyta</taxon>
        <taxon>Tracheophyta</taxon>
        <taxon>Spermatophyta</taxon>
        <taxon>Magnoliopsida</taxon>
        <taxon>eudicotyledons</taxon>
        <taxon>Gunneridae</taxon>
        <taxon>Pentapetalae</taxon>
        <taxon>asterids</taxon>
        <taxon>campanulids</taxon>
        <taxon>Asterales</taxon>
        <taxon>Asteraceae</taxon>
        <taxon>Carduoideae</taxon>
        <taxon>Cardueae</taxon>
        <taxon>Centaureinae</taxon>
        <taxon>Centaurea</taxon>
    </lineage>
</organism>
<dbReference type="GO" id="GO:0005789">
    <property type="term" value="C:endoplasmic reticulum membrane"/>
    <property type="evidence" value="ECO:0007669"/>
    <property type="project" value="TreeGrafter"/>
</dbReference>
<dbReference type="PANTHER" id="PTHR43908:SF3">
    <property type="entry name" value="AT29763P-RELATED"/>
    <property type="match status" value="1"/>
</dbReference>
<evidence type="ECO:0000256" key="1">
    <source>
        <dbReference type="ARBA" id="ARBA00004167"/>
    </source>
</evidence>
<name>A0AA38WJU4_9ASTR</name>